<name>A0A7I4Z3K1_HAECO</name>
<keyword evidence="1" id="KW-0472">Membrane</keyword>
<keyword evidence="2" id="KW-1185">Reference proteome</keyword>
<evidence type="ECO:0000313" key="2">
    <source>
        <dbReference type="Proteomes" id="UP000025227"/>
    </source>
</evidence>
<keyword evidence="1" id="KW-1133">Transmembrane helix</keyword>
<dbReference type="WBParaSite" id="HCON_00181290-00001">
    <property type="protein sequence ID" value="HCON_00181290-00001"/>
    <property type="gene ID" value="HCON_00181290"/>
</dbReference>
<evidence type="ECO:0000256" key="1">
    <source>
        <dbReference type="SAM" id="Phobius"/>
    </source>
</evidence>
<dbReference type="AlphaFoldDB" id="A0A7I4Z3K1"/>
<keyword evidence="1" id="KW-0812">Transmembrane</keyword>
<reference evidence="3" key="1">
    <citation type="submission" date="2020-12" db="UniProtKB">
        <authorList>
            <consortium name="WormBaseParasite"/>
        </authorList>
    </citation>
    <scope>IDENTIFICATION</scope>
    <source>
        <strain evidence="3">MHco3</strain>
    </source>
</reference>
<protein>
    <submittedName>
        <fullName evidence="3">HTH_48 domain-containing protein</fullName>
    </submittedName>
</protein>
<dbReference type="OMA" id="VARCTIY"/>
<dbReference type="PANTHER" id="PTHR46060">
    <property type="entry name" value="MARINER MOS1 TRANSPOSASE-LIKE PROTEIN"/>
    <property type="match status" value="1"/>
</dbReference>
<accession>A0A7I4Z3K1</accession>
<dbReference type="PANTHER" id="PTHR46060:SF1">
    <property type="entry name" value="MARINER MOS1 TRANSPOSASE-LIKE PROTEIN"/>
    <property type="match status" value="1"/>
</dbReference>
<dbReference type="Proteomes" id="UP000025227">
    <property type="component" value="Unplaced"/>
</dbReference>
<sequence length="156" mass="18241">MKEVYEKVARCTIYKWHSKFTSDDYSFEDEDRPGLSIEMDLDVLRSQVEADSYQTTRELAATRGVSQFSVIRGLKSIGTVQKLGRWVLHALKQYDMDCRANMALSLLTLGRWKRSDVFVVMYLKELFILYLTMSSASIFVTSFLSYDLYGHYYLMF</sequence>
<proteinExistence type="predicted"/>
<organism evidence="2 3">
    <name type="scientific">Haemonchus contortus</name>
    <name type="common">Barber pole worm</name>
    <dbReference type="NCBI Taxonomy" id="6289"/>
    <lineage>
        <taxon>Eukaryota</taxon>
        <taxon>Metazoa</taxon>
        <taxon>Ecdysozoa</taxon>
        <taxon>Nematoda</taxon>
        <taxon>Chromadorea</taxon>
        <taxon>Rhabditida</taxon>
        <taxon>Rhabditina</taxon>
        <taxon>Rhabditomorpha</taxon>
        <taxon>Strongyloidea</taxon>
        <taxon>Trichostrongylidae</taxon>
        <taxon>Haemonchus</taxon>
    </lineage>
</organism>
<evidence type="ECO:0000313" key="3">
    <source>
        <dbReference type="WBParaSite" id="HCON_00181290-00001"/>
    </source>
</evidence>
<feature type="transmembrane region" description="Helical" evidence="1">
    <location>
        <begin position="127"/>
        <end position="146"/>
    </location>
</feature>
<dbReference type="InterPro" id="IPR052709">
    <property type="entry name" value="Transposase-MT_Hybrid"/>
</dbReference>